<feature type="region of interest" description="Disordered" evidence="1">
    <location>
        <begin position="737"/>
        <end position="770"/>
    </location>
</feature>
<dbReference type="InterPro" id="IPR021916">
    <property type="entry name" value="DUF3527"/>
</dbReference>
<sequence length="924" mass="102333">MRQGQKASQDSQQRVLTGGASEAETMAPRLENERLNYPIATRFAPRTLRLQLLEGTVQSLAHAQQASTREAKGMHAALISRGWRGRHLELEIRKSAVPKRLNYAGHCTLLPGIFHSSPFSLCYFSLEPRGRGRRFQSSDHQTRSTSLFHFFGRLQPPRGGGGEQQVSEHTPAPPQCVLVSRSRGRRGARGARDPPPLRLCCVDLVLSEVCSMGNRSWLSATKESMQSISEETESTSRDAEPSRVHQLKCRDEKFREPCLDRIPNFHCKSLPSRYRDANPEDSIMHKRGSMYQSSSEVSRLRDIQGRRKINYSSNKDTFLSFEVVNSSSQPSTSGACFFPQRSYSCNTRSSTGTSHTMHQASREFMKLSLHEIPEDDLTLERPRRDCNLLKNDAIDSFLEISLEEDTMKGSCANAAPHLLESSCIKVARSNCQQSVDVCPDERDVSNLPKSLSMKVGVFDATCPSECVGNKKARSSPFKKFLDPIMKSKSQRNPSLMETEDAKSSSTSFGGKSRVLRKSLLSDISRTEQSLAPDCQTSGEAQQLTVTSSPTHLHAVIKLDPNNGAFGFEFCTKGPEESIYANTWKVGNELNWIYTFHSSGKRASTVGRASKDRRGCLPPIVGQMHVSSYLYSNIEEDGTLNNSATTEFVLYDIAHARRSSAVERIQCTDAIRPSFRNVFNSSVSGHTRDRNDLMQRQNTTRNDSDLSTSCLWSQEDLHPHLEVAAVVIQVPFHKTKSKELKAGSSPGTIKAATAGGAHGLPRDDEASPSPLLDRLKSGGACDCGGWDMSCPIVVLDNAYDSYWADSVRNESKVPMELFAQGNKEVLPALSMKADGNGHFSVDFHAQLSALQAFSICISLLHCSEASSDIGIEKFKSKLYSSSLKMLLKEEVRQLIDSVTTKEKNNNEKTPPAIVIDPPFSPMGRV</sequence>
<evidence type="ECO:0000313" key="2">
    <source>
        <dbReference type="EMBL" id="PAN49219.2"/>
    </source>
</evidence>
<feature type="region of interest" description="Disordered" evidence="1">
    <location>
        <begin position="681"/>
        <end position="704"/>
    </location>
</feature>
<evidence type="ECO:0000256" key="1">
    <source>
        <dbReference type="SAM" id="MobiDB-lite"/>
    </source>
</evidence>
<feature type="region of interest" description="Disordered" evidence="1">
    <location>
        <begin position="221"/>
        <end position="244"/>
    </location>
</feature>
<feature type="region of interest" description="Disordered" evidence="1">
    <location>
        <begin position="1"/>
        <end position="26"/>
    </location>
</feature>
<reference evidence="2" key="1">
    <citation type="submission" date="2018-04" db="EMBL/GenBank/DDBJ databases">
        <title>WGS assembly of Panicum hallii.</title>
        <authorList>
            <person name="Lovell J."/>
            <person name="Jenkins J."/>
            <person name="Lowry D."/>
            <person name="Mamidi S."/>
            <person name="Sreedasyam A."/>
            <person name="Weng X."/>
            <person name="Barry K."/>
            <person name="Bonette J."/>
            <person name="Campitelli B."/>
            <person name="Daum C."/>
            <person name="Gordon S."/>
            <person name="Gould B."/>
            <person name="Lipzen A."/>
            <person name="Macqueen A."/>
            <person name="Palacio-Mejia J."/>
            <person name="Plott C."/>
            <person name="Shakirov E."/>
            <person name="Shu S."/>
            <person name="Yoshinaga Y."/>
            <person name="Zane M."/>
            <person name="Rokhsar D."/>
            <person name="Grimwood J."/>
            <person name="Schmutz J."/>
            <person name="Juenger T."/>
        </authorList>
    </citation>
    <scope>NUCLEOTIDE SEQUENCE [LARGE SCALE GENOMIC DNA]</scope>
    <source>
        <strain evidence="2">FIL2</strain>
    </source>
</reference>
<dbReference type="EMBL" id="CM008054">
    <property type="protein sequence ID" value="PAN49219.2"/>
    <property type="molecule type" value="Genomic_DNA"/>
</dbReference>
<proteinExistence type="predicted"/>
<dbReference type="AlphaFoldDB" id="A0A2S3IPU9"/>
<dbReference type="PANTHER" id="PTHR31390:SF11">
    <property type="entry name" value="OS10G0550750 PROTEIN"/>
    <property type="match status" value="1"/>
</dbReference>
<organism evidence="2">
    <name type="scientific">Panicum hallii</name>
    <dbReference type="NCBI Taxonomy" id="206008"/>
    <lineage>
        <taxon>Eukaryota</taxon>
        <taxon>Viridiplantae</taxon>
        <taxon>Streptophyta</taxon>
        <taxon>Embryophyta</taxon>
        <taxon>Tracheophyta</taxon>
        <taxon>Spermatophyta</taxon>
        <taxon>Magnoliopsida</taxon>
        <taxon>Liliopsida</taxon>
        <taxon>Poales</taxon>
        <taxon>Poaceae</taxon>
        <taxon>PACMAD clade</taxon>
        <taxon>Panicoideae</taxon>
        <taxon>Panicodae</taxon>
        <taxon>Paniceae</taxon>
        <taxon>Panicinae</taxon>
        <taxon>Panicum</taxon>
        <taxon>Panicum sect. Panicum</taxon>
    </lineage>
</organism>
<feature type="compositionally biased region" description="Basic and acidic residues" evidence="1">
    <location>
        <begin position="234"/>
        <end position="244"/>
    </location>
</feature>
<dbReference type="Pfam" id="PF12043">
    <property type="entry name" value="DUF3527"/>
    <property type="match status" value="1"/>
</dbReference>
<evidence type="ECO:0008006" key="3">
    <source>
        <dbReference type="Google" id="ProtNLM"/>
    </source>
</evidence>
<feature type="compositionally biased region" description="Polar residues" evidence="1">
    <location>
        <begin position="1"/>
        <end position="15"/>
    </location>
</feature>
<accession>A0A2S3IPU9</accession>
<feature type="compositionally biased region" description="Polar residues" evidence="1">
    <location>
        <begin position="693"/>
        <end position="704"/>
    </location>
</feature>
<feature type="region of interest" description="Disordered" evidence="1">
    <location>
        <begin position="488"/>
        <end position="509"/>
    </location>
</feature>
<dbReference type="Gramene" id="PAN49219">
    <property type="protein sequence ID" value="PAN49219"/>
    <property type="gene ID" value="PAHAL_9G393700"/>
</dbReference>
<dbReference type="PANTHER" id="PTHR31390">
    <property type="entry name" value="EXPRESSED PROTEIN"/>
    <property type="match status" value="1"/>
</dbReference>
<name>A0A2S3IPU9_9POAL</name>
<gene>
    <name evidence="2" type="ORF">PAHAL_9G393700</name>
</gene>
<protein>
    <recommendedName>
        <fullName evidence="3">DUF3527 domain-containing protein</fullName>
    </recommendedName>
</protein>
<dbReference type="Proteomes" id="UP000243499">
    <property type="component" value="Chromosome 9"/>
</dbReference>